<dbReference type="CDD" id="cd02968">
    <property type="entry name" value="SCO"/>
    <property type="match status" value="1"/>
</dbReference>
<dbReference type="SUPFAM" id="SSF52833">
    <property type="entry name" value="Thioredoxin-like"/>
    <property type="match status" value="2"/>
</dbReference>
<dbReference type="GO" id="GO:0033617">
    <property type="term" value="P:mitochondrial respiratory chain complex IV assembly"/>
    <property type="evidence" value="ECO:0007669"/>
    <property type="project" value="TreeGrafter"/>
</dbReference>
<feature type="disulfide bond" description="Redox-active" evidence="3">
    <location>
        <begin position="42"/>
        <end position="46"/>
    </location>
</feature>
<keyword evidence="2" id="KW-0186">Copper</keyword>
<reference evidence="4 5" key="1">
    <citation type="journal article" date="2013" name="PLoS ONE">
        <title>Predicting the Proteins of Angomonas deanei, Strigomonas culicis and Their Respective Endosymbionts Reveals New Aspects of the Trypanosomatidae Family.</title>
        <authorList>
            <person name="Motta M.C."/>
            <person name="Martins A.C."/>
            <person name="de Souza S.S."/>
            <person name="Catta-Preta C.M."/>
            <person name="Silva R."/>
            <person name="Klein C.C."/>
            <person name="de Almeida L.G."/>
            <person name="de Lima Cunha O."/>
            <person name="Ciapina L.P."/>
            <person name="Brocchi M."/>
            <person name="Colabardini A.C."/>
            <person name="de Araujo Lima B."/>
            <person name="Machado C.R."/>
            <person name="de Almeida Soares C.M."/>
            <person name="Probst C.M."/>
            <person name="de Menezes C.B."/>
            <person name="Thompson C.E."/>
            <person name="Bartholomeu D.C."/>
            <person name="Gradia D.F."/>
            <person name="Pavoni D.P."/>
            <person name="Grisard E.C."/>
            <person name="Fantinatti-Garboggini F."/>
            <person name="Marchini F.K."/>
            <person name="Rodrigues-Luiz G.F."/>
            <person name="Wagner G."/>
            <person name="Goldman G.H."/>
            <person name="Fietto J.L."/>
            <person name="Elias M.C."/>
            <person name="Goldman M.H."/>
            <person name="Sagot M.F."/>
            <person name="Pereira M."/>
            <person name="Stoco P.H."/>
            <person name="de Mendonca-Neto R.P."/>
            <person name="Teixeira S.M."/>
            <person name="Maciel T.E."/>
            <person name="de Oliveira Mendes T.A."/>
            <person name="Urmenyi T.P."/>
            <person name="de Souza W."/>
            <person name="Schenkman S."/>
            <person name="de Vasconcelos A.T."/>
        </authorList>
    </citation>
    <scope>NUCLEOTIDE SEQUENCE [LARGE SCALE GENOMIC DNA]</scope>
</reference>
<feature type="binding site" evidence="2">
    <location>
        <position position="46"/>
    </location>
    <ligand>
        <name>Cu cation</name>
        <dbReference type="ChEBI" id="CHEBI:23378"/>
    </ligand>
</feature>
<keyword evidence="3" id="KW-1015">Disulfide bond</keyword>
<evidence type="ECO:0000256" key="1">
    <source>
        <dbReference type="ARBA" id="ARBA00010996"/>
    </source>
</evidence>
<gene>
    <name evidence="4" type="ORF">STCU_05704</name>
</gene>
<evidence type="ECO:0000313" key="4">
    <source>
        <dbReference type="EMBL" id="EPY27531.1"/>
    </source>
</evidence>
<dbReference type="Gene3D" id="3.40.30.10">
    <property type="entry name" value="Glutaredoxin"/>
    <property type="match status" value="1"/>
</dbReference>
<dbReference type="InterPro" id="IPR036249">
    <property type="entry name" value="Thioredoxin-like_sf"/>
</dbReference>
<evidence type="ECO:0000256" key="2">
    <source>
        <dbReference type="PIRSR" id="PIRSR603782-1"/>
    </source>
</evidence>
<dbReference type="GO" id="GO:0005739">
    <property type="term" value="C:mitochondrion"/>
    <property type="evidence" value="ECO:0007669"/>
    <property type="project" value="GOC"/>
</dbReference>
<dbReference type="GO" id="GO:0046872">
    <property type="term" value="F:metal ion binding"/>
    <property type="evidence" value="ECO:0007669"/>
    <property type="project" value="UniProtKB-KW"/>
</dbReference>
<name>S9VKA6_9TRYP</name>
<protein>
    <submittedName>
        <fullName evidence="4">Cytochrome c oxidase assembly factor-like protein</fullName>
    </submittedName>
</protein>
<dbReference type="Proteomes" id="UP000015354">
    <property type="component" value="Unassembled WGS sequence"/>
</dbReference>
<feature type="binding site" evidence="2">
    <location>
        <position position="190"/>
    </location>
    <ligand>
        <name>Cu cation</name>
        <dbReference type="ChEBI" id="CHEBI:23378"/>
    </ligand>
</feature>
<keyword evidence="2" id="KW-0479">Metal-binding</keyword>
<dbReference type="OrthoDB" id="270009at2759"/>
<dbReference type="Pfam" id="PF02630">
    <property type="entry name" value="SCO1-SenC"/>
    <property type="match status" value="2"/>
</dbReference>
<feature type="binding site" evidence="2">
    <location>
        <position position="42"/>
    </location>
    <ligand>
        <name>Cu cation</name>
        <dbReference type="ChEBI" id="CHEBI:23378"/>
    </ligand>
</feature>
<dbReference type="PANTHER" id="PTHR12151">
    <property type="entry name" value="ELECTRON TRANSPORT PROTIN SCO1/SENC FAMILY MEMBER"/>
    <property type="match status" value="1"/>
</dbReference>
<dbReference type="EMBL" id="ATMH01005704">
    <property type="protein sequence ID" value="EPY27531.1"/>
    <property type="molecule type" value="Genomic_DNA"/>
</dbReference>
<keyword evidence="5" id="KW-1185">Reference proteome</keyword>
<accession>S9VKA6</accession>
<evidence type="ECO:0000256" key="3">
    <source>
        <dbReference type="PIRSR" id="PIRSR603782-2"/>
    </source>
</evidence>
<comment type="similarity">
    <text evidence="1">Belongs to the SCO1/2 family.</text>
</comment>
<sequence>MAPKQQLGGPFELLESATGRPTTDADIFSDRWTLLYFGFSKCAEVCPNTLRFLAELMDACDVAYGNTRVDGAAPFHIAKKEDEEAIREATAASPDTAAKQAKLQTVFVSVDYVRDAPPVLDAFLQRYRETQPDPARIRGLCGGKDAVEQAARVWRVYFSSMDETEEERLAREAKGVDAPKPIDDTFQFDHSSAIYLVGPDGKMKDFFFREMGLQNALDRVGVHYDDVYGFSDTRTKPDDEAPAAGGQVK</sequence>
<dbReference type="PANTHER" id="PTHR12151:SF3">
    <property type="entry name" value="C OXIDASE ASSEMBLY FACTOR, PUTATIVE ELECTRON TRANSPORT PROTEIN SCO1_2, PUTATIVE-RELATED"/>
    <property type="match status" value="1"/>
</dbReference>
<dbReference type="InterPro" id="IPR003782">
    <property type="entry name" value="SCO1/SenC"/>
</dbReference>
<evidence type="ECO:0000313" key="5">
    <source>
        <dbReference type="Proteomes" id="UP000015354"/>
    </source>
</evidence>
<dbReference type="AlphaFoldDB" id="S9VKA6"/>
<comment type="caution">
    <text evidence="4">The sequence shown here is derived from an EMBL/GenBank/DDBJ whole genome shotgun (WGS) entry which is preliminary data.</text>
</comment>
<organism evidence="4 5">
    <name type="scientific">Strigomonas culicis</name>
    <dbReference type="NCBI Taxonomy" id="28005"/>
    <lineage>
        <taxon>Eukaryota</taxon>
        <taxon>Discoba</taxon>
        <taxon>Euglenozoa</taxon>
        <taxon>Kinetoplastea</taxon>
        <taxon>Metakinetoplastina</taxon>
        <taxon>Trypanosomatida</taxon>
        <taxon>Trypanosomatidae</taxon>
        <taxon>Strigomonadinae</taxon>
        <taxon>Strigomonas</taxon>
    </lineage>
</organism>
<proteinExistence type="inferred from homology"/>